<dbReference type="Proteomes" id="UP000266183">
    <property type="component" value="Chromosome"/>
</dbReference>
<protein>
    <recommendedName>
        <fullName evidence="3">Lipocalin-like domain-containing protein</fullName>
    </recommendedName>
</protein>
<evidence type="ECO:0000313" key="2">
    <source>
        <dbReference type="Proteomes" id="UP000266183"/>
    </source>
</evidence>
<name>A0A385SYB5_9BACT</name>
<reference evidence="2" key="1">
    <citation type="submission" date="2018-09" db="EMBL/GenBank/DDBJ databases">
        <title>Chryseolinea sp. KIS68-18 isolated from soil.</title>
        <authorList>
            <person name="Weon H.-Y."/>
            <person name="Kwon S.-W."/>
            <person name="Lee S.A."/>
        </authorList>
    </citation>
    <scope>NUCLEOTIDE SEQUENCE [LARGE SCALE GENOMIC DNA]</scope>
    <source>
        <strain evidence="2">KIS68-18</strain>
    </source>
</reference>
<gene>
    <name evidence="1" type="ORF">D4L85_32935</name>
</gene>
<keyword evidence="2" id="KW-1185">Reference proteome</keyword>
<dbReference type="AlphaFoldDB" id="A0A385SYB5"/>
<dbReference type="EMBL" id="CP032382">
    <property type="protein sequence ID" value="AYB35097.1"/>
    <property type="molecule type" value="Genomic_DNA"/>
</dbReference>
<evidence type="ECO:0008006" key="3">
    <source>
        <dbReference type="Google" id="ProtNLM"/>
    </source>
</evidence>
<proteinExistence type="predicted"/>
<organism evidence="1 2">
    <name type="scientific">Chryseolinea soli</name>
    <dbReference type="NCBI Taxonomy" id="2321403"/>
    <lineage>
        <taxon>Bacteria</taxon>
        <taxon>Pseudomonadati</taxon>
        <taxon>Bacteroidota</taxon>
        <taxon>Cytophagia</taxon>
        <taxon>Cytophagales</taxon>
        <taxon>Fulvivirgaceae</taxon>
        <taxon>Chryseolinea</taxon>
    </lineage>
</organism>
<accession>A0A385SYB5</accession>
<dbReference type="PROSITE" id="PS51257">
    <property type="entry name" value="PROKAR_LIPOPROTEIN"/>
    <property type="match status" value="1"/>
</dbReference>
<sequence length="153" mass="16302">MKHAHWLGLLVITSSLLVLALVLTSCGSDDDPETAGIDPKTFIVKTWKLSGGGTIEKDGTDVSADYSGLELTFVSAGTYTSKNGGLLFRSSGTWRWKSTDATVLLLDGELEVNVKEITATNFHSQFNLSEDYAAGGRSKGVIGPYEVTLKGAN</sequence>
<evidence type="ECO:0000313" key="1">
    <source>
        <dbReference type="EMBL" id="AYB35097.1"/>
    </source>
</evidence>
<dbReference type="KEGG" id="chk:D4L85_32935"/>